<evidence type="ECO:0000256" key="3">
    <source>
        <dbReference type="ARBA" id="ARBA00023315"/>
    </source>
</evidence>
<dbReference type="SUPFAM" id="SSF55729">
    <property type="entry name" value="Acyl-CoA N-acyltransferases (Nat)"/>
    <property type="match status" value="1"/>
</dbReference>
<dbReference type="FunFam" id="3.40.630.70:FF:000001">
    <property type="entry name" value="Leucyl/phenylalanyl-tRNA--protein transferase"/>
    <property type="match status" value="1"/>
</dbReference>
<dbReference type="NCBIfam" id="TIGR00667">
    <property type="entry name" value="aat"/>
    <property type="match status" value="1"/>
</dbReference>
<dbReference type="GO" id="GO:0005737">
    <property type="term" value="C:cytoplasm"/>
    <property type="evidence" value="ECO:0007669"/>
    <property type="project" value="UniProtKB-SubCell"/>
</dbReference>
<dbReference type="Proteomes" id="UP000182983">
    <property type="component" value="Unassembled WGS sequence"/>
</dbReference>
<evidence type="ECO:0000256" key="2">
    <source>
        <dbReference type="ARBA" id="ARBA00022679"/>
    </source>
</evidence>
<dbReference type="HAMAP" id="MF_00688">
    <property type="entry name" value="Leu_Phe_trans"/>
    <property type="match status" value="1"/>
</dbReference>
<dbReference type="OrthoDB" id="9790282at2"/>
<comment type="catalytic activity">
    <reaction evidence="4">
        <text>N-terminal L-lysyl-[protein] + L-leucyl-tRNA(Leu) = N-terminal L-leucyl-L-lysyl-[protein] + tRNA(Leu) + H(+)</text>
        <dbReference type="Rhea" id="RHEA:12340"/>
        <dbReference type="Rhea" id="RHEA-COMP:9613"/>
        <dbReference type="Rhea" id="RHEA-COMP:9622"/>
        <dbReference type="Rhea" id="RHEA-COMP:12670"/>
        <dbReference type="Rhea" id="RHEA-COMP:12671"/>
        <dbReference type="ChEBI" id="CHEBI:15378"/>
        <dbReference type="ChEBI" id="CHEBI:65249"/>
        <dbReference type="ChEBI" id="CHEBI:78442"/>
        <dbReference type="ChEBI" id="CHEBI:78494"/>
        <dbReference type="ChEBI" id="CHEBI:133043"/>
        <dbReference type="EC" id="2.3.2.6"/>
    </reaction>
</comment>
<evidence type="ECO:0000256" key="4">
    <source>
        <dbReference type="HAMAP-Rule" id="MF_00688"/>
    </source>
</evidence>
<keyword evidence="2 4" id="KW-0808">Transferase</keyword>
<dbReference type="Pfam" id="PF03588">
    <property type="entry name" value="Leu_Phe_trans"/>
    <property type="match status" value="1"/>
</dbReference>
<dbReference type="InterPro" id="IPR004616">
    <property type="entry name" value="Leu/Phe-tRNA_Trfase"/>
</dbReference>
<comment type="catalytic activity">
    <reaction evidence="4">
        <text>L-phenylalanyl-tRNA(Phe) + an N-terminal L-alpha-aminoacyl-[protein] = an N-terminal L-phenylalanyl-L-alpha-aminoacyl-[protein] + tRNA(Phe)</text>
        <dbReference type="Rhea" id="RHEA:43632"/>
        <dbReference type="Rhea" id="RHEA-COMP:9668"/>
        <dbReference type="Rhea" id="RHEA-COMP:9699"/>
        <dbReference type="Rhea" id="RHEA-COMP:10636"/>
        <dbReference type="Rhea" id="RHEA-COMP:10637"/>
        <dbReference type="ChEBI" id="CHEBI:78442"/>
        <dbReference type="ChEBI" id="CHEBI:78531"/>
        <dbReference type="ChEBI" id="CHEBI:78597"/>
        <dbReference type="ChEBI" id="CHEBI:83561"/>
        <dbReference type="EC" id="2.3.2.6"/>
    </reaction>
</comment>
<dbReference type="GO" id="GO:0030163">
    <property type="term" value="P:protein catabolic process"/>
    <property type="evidence" value="ECO:0007669"/>
    <property type="project" value="UniProtKB-UniRule"/>
</dbReference>
<protein>
    <recommendedName>
        <fullName evidence="4">Leucyl/phenylalanyl-tRNA--protein transferase</fullName>
        <ecNumber evidence="4">2.3.2.6</ecNumber>
    </recommendedName>
    <alternativeName>
        <fullName evidence="4">L/F-transferase</fullName>
    </alternativeName>
    <alternativeName>
        <fullName evidence="4">Leucyltransferase</fullName>
    </alternativeName>
    <alternativeName>
        <fullName evidence="4">Phenyalanyltransferase</fullName>
    </alternativeName>
</protein>
<evidence type="ECO:0000256" key="1">
    <source>
        <dbReference type="ARBA" id="ARBA00022490"/>
    </source>
</evidence>
<gene>
    <name evidence="4" type="primary">aat</name>
    <name evidence="5" type="ORF">SAMN04244559_01665</name>
</gene>
<dbReference type="AlphaFoldDB" id="A0A1H6HGD4"/>
<dbReference type="InterPro" id="IPR016181">
    <property type="entry name" value="Acyl_CoA_acyltransferase"/>
</dbReference>
<dbReference type="PANTHER" id="PTHR30098:SF2">
    <property type="entry name" value="LEUCYL_PHENYLALANYL-TRNA--PROTEIN TRANSFERASE"/>
    <property type="match status" value="1"/>
</dbReference>
<keyword evidence="1 4" id="KW-0963">Cytoplasm</keyword>
<comment type="catalytic activity">
    <reaction evidence="4">
        <text>N-terminal L-arginyl-[protein] + L-leucyl-tRNA(Leu) = N-terminal L-leucyl-L-arginyl-[protein] + tRNA(Leu) + H(+)</text>
        <dbReference type="Rhea" id="RHEA:50416"/>
        <dbReference type="Rhea" id="RHEA-COMP:9613"/>
        <dbReference type="Rhea" id="RHEA-COMP:9622"/>
        <dbReference type="Rhea" id="RHEA-COMP:12672"/>
        <dbReference type="Rhea" id="RHEA-COMP:12673"/>
        <dbReference type="ChEBI" id="CHEBI:15378"/>
        <dbReference type="ChEBI" id="CHEBI:64719"/>
        <dbReference type="ChEBI" id="CHEBI:78442"/>
        <dbReference type="ChEBI" id="CHEBI:78494"/>
        <dbReference type="ChEBI" id="CHEBI:133044"/>
        <dbReference type="EC" id="2.3.2.6"/>
    </reaction>
</comment>
<organism evidence="5 6">
    <name type="scientific">Magnetospirillum fulvum</name>
    <name type="common">Rhodospirillum fulvum</name>
    <dbReference type="NCBI Taxonomy" id="1082"/>
    <lineage>
        <taxon>Bacteria</taxon>
        <taxon>Pseudomonadati</taxon>
        <taxon>Pseudomonadota</taxon>
        <taxon>Alphaproteobacteria</taxon>
        <taxon>Rhodospirillales</taxon>
        <taxon>Rhodospirillaceae</taxon>
        <taxon>Magnetospirillum</taxon>
    </lineage>
</organism>
<evidence type="ECO:0000313" key="5">
    <source>
        <dbReference type="EMBL" id="SEH34879.1"/>
    </source>
</evidence>
<dbReference type="EC" id="2.3.2.6" evidence="4"/>
<sequence>MRALTADLLLHAYAAGIFPMARSRTDPRLYWVDPELRGILPLDGFRVSHRLRRTLRRGEVEIRCDSAFEAVMRACGEATSDRPETWINDSIIRLFVDLHERGLAHSVEAWQGEALVGGLYGLALGGAFFGESMFSRRTDASKVALVHLVARLKAGGFRLLDTQFVTAHLSQFGAIEIPRQDYRRRLSDALHCPAQFDPSPGLGWEAALAE</sequence>
<dbReference type="Gene3D" id="3.40.630.70">
    <property type="entry name" value="Leucyl/phenylalanyl-tRNA-protein transferase, C-terminal domain"/>
    <property type="match status" value="1"/>
</dbReference>
<dbReference type="InterPro" id="IPR042203">
    <property type="entry name" value="Leu/Phe-tRNA_Trfase_C"/>
</dbReference>
<keyword evidence="3 4" id="KW-0012">Acyltransferase</keyword>
<accession>A0A1H6HGD4</accession>
<name>A0A1H6HGD4_MAGFU</name>
<dbReference type="RefSeq" id="WP_074767922.1">
    <property type="nucleotide sequence ID" value="NZ_FNWO01000006.1"/>
</dbReference>
<comment type="subcellular location">
    <subcellularLocation>
        <location evidence="4">Cytoplasm</location>
    </subcellularLocation>
</comment>
<dbReference type="PANTHER" id="PTHR30098">
    <property type="entry name" value="LEUCYL/PHENYLALANYL-TRNA--PROTEIN TRANSFERASE"/>
    <property type="match status" value="1"/>
</dbReference>
<keyword evidence="6" id="KW-1185">Reference proteome</keyword>
<comment type="similarity">
    <text evidence="4">Belongs to the L/F-transferase family.</text>
</comment>
<proteinExistence type="inferred from homology"/>
<dbReference type="GO" id="GO:0008914">
    <property type="term" value="F:leucyl-tRNA--protein transferase activity"/>
    <property type="evidence" value="ECO:0007669"/>
    <property type="project" value="UniProtKB-UniRule"/>
</dbReference>
<comment type="function">
    <text evidence="4">Functions in the N-end rule pathway of protein degradation where it conjugates Leu, Phe and, less efficiently, Met from aminoacyl-tRNAs to the N-termini of proteins containing an N-terminal arginine or lysine.</text>
</comment>
<evidence type="ECO:0000313" key="6">
    <source>
        <dbReference type="Proteomes" id="UP000182983"/>
    </source>
</evidence>
<dbReference type="EMBL" id="FNWO01000006">
    <property type="protein sequence ID" value="SEH34879.1"/>
    <property type="molecule type" value="Genomic_DNA"/>
</dbReference>
<reference evidence="6" key="1">
    <citation type="submission" date="2016-10" db="EMBL/GenBank/DDBJ databases">
        <authorList>
            <person name="Varghese N."/>
            <person name="Submissions S."/>
        </authorList>
    </citation>
    <scope>NUCLEOTIDE SEQUENCE [LARGE SCALE GENOMIC DNA]</scope>
    <source>
        <strain evidence="6">DSM 13234</strain>
    </source>
</reference>